<sequence length="120" mass="13952">MSKYECVCGRVRMRKRCWEKDICLGECANEKQRTCTCVTENERGMEKKKERVCMCVWKKEGMPVCMKKRACVCVKERTYTTACQRERETDRGEESACVCTLYRQHKSPFGLAKLPTSVSS</sequence>
<gene>
    <name evidence="1" type="ORF">OCBIM_22007350mg</name>
</gene>
<organism evidence="1">
    <name type="scientific">Octopus bimaculoides</name>
    <name type="common">California two-spotted octopus</name>
    <dbReference type="NCBI Taxonomy" id="37653"/>
    <lineage>
        <taxon>Eukaryota</taxon>
        <taxon>Metazoa</taxon>
        <taxon>Spiralia</taxon>
        <taxon>Lophotrochozoa</taxon>
        <taxon>Mollusca</taxon>
        <taxon>Cephalopoda</taxon>
        <taxon>Coleoidea</taxon>
        <taxon>Octopodiformes</taxon>
        <taxon>Octopoda</taxon>
        <taxon>Incirrata</taxon>
        <taxon>Octopodidae</taxon>
        <taxon>Octopus</taxon>
    </lineage>
</organism>
<dbReference type="AlphaFoldDB" id="A0A0L8IGS1"/>
<proteinExistence type="predicted"/>
<name>A0A0L8IGS1_OCTBM</name>
<reference evidence="1" key="1">
    <citation type="submission" date="2015-07" db="EMBL/GenBank/DDBJ databases">
        <title>MeaNS - Measles Nucleotide Surveillance Program.</title>
        <authorList>
            <person name="Tran T."/>
            <person name="Druce J."/>
        </authorList>
    </citation>
    <scope>NUCLEOTIDE SEQUENCE</scope>
    <source>
        <strain evidence="1">UCB-OBI-ISO-001</strain>
        <tissue evidence="1">Gonad</tissue>
    </source>
</reference>
<accession>A0A0L8IGS1</accession>
<dbReference type="EMBL" id="KQ415841">
    <property type="protein sequence ID" value="KOG00219.1"/>
    <property type="molecule type" value="Genomic_DNA"/>
</dbReference>
<evidence type="ECO:0000313" key="1">
    <source>
        <dbReference type="EMBL" id="KOG00219.1"/>
    </source>
</evidence>
<protein>
    <submittedName>
        <fullName evidence="1">Uncharacterized protein</fullName>
    </submittedName>
</protein>